<proteinExistence type="predicted"/>
<accession>A0ABS8UXA8</accession>
<evidence type="ECO:0000313" key="2">
    <source>
        <dbReference type="Proteomes" id="UP000823775"/>
    </source>
</evidence>
<protein>
    <submittedName>
        <fullName evidence="1">Uncharacterized protein</fullName>
    </submittedName>
</protein>
<organism evidence="1 2">
    <name type="scientific">Datura stramonium</name>
    <name type="common">Jimsonweed</name>
    <name type="synonym">Common thornapple</name>
    <dbReference type="NCBI Taxonomy" id="4076"/>
    <lineage>
        <taxon>Eukaryota</taxon>
        <taxon>Viridiplantae</taxon>
        <taxon>Streptophyta</taxon>
        <taxon>Embryophyta</taxon>
        <taxon>Tracheophyta</taxon>
        <taxon>Spermatophyta</taxon>
        <taxon>Magnoliopsida</taxon>
        <taxon>eudicotyledons</taxon>
        <taxon>Gunneridae</taxon>
        <taxon>Pentapetalae</taxon>
        <taxon>asterids</taxon>
        <taxon>lamiids</taxon>
        <taxon>Solanales</taxon>
        <taxon>Solanaceae</taxon>
        <taxon>Solanoideae</taxon>
        <taxon>Datureae</taxon>
        <taxon>Datura</taxon>
    </lineage>
</organism>
<dbReference type="EMBL" id="JACEIK010002920">
    <property type="protein sequence ID" value="MCD9639461.1"/>
    <property type="molecule type" value="Genomic_DNA"/>
</dbReference>
<gene>
    <name evidence="1" type="ORF">HAX54_024030</name>
</gene>
<name>A0ABS8UXA8_DATST</name>
<sequence>EIDFGVTRLRFKSDQVIKEAIKLIGNIATELSGQLNEFSGVVGTKLDSLKDVVVNSLAYFLKPY</sequence>
<comment type="caution">
    <text evidence="1">The sequence shown here is derived from an EMBL/GenBank/DDBJ whole genome shotgun (WGS) entry which is preliminary data.</text>
</comment>
<keyword evidence="2" id="KW-1185">Reference proteome</keyword>
<dbReference type="Proteomes" id="UP000823775">
    <property type="component" value="Unassembled WGS sequence"/>
</dbReference>
<reference evidence="1 2" key="1">
    <citation type="journal article" date="2021" name="BMC Genomics">
        <title>Datura genome reveals duplications of psychoactive alkaloid biosynthetic genes and high mutation rate following tissue culture.</title>
        <authorList>
            <person name="Rajewski A."/>
            <person name="Carter-House D."/>
            <person name="Stajich J."/>
            <person name="Litt A."/>
        </authorList>
    </citation>
    <scope>NUCLEOTIDE SEQUENCE [LARGE SCALE GENOMIC DNA]</scope>
    <source>
        <strain evidence="1">AR-01</strain>
    </source>
</reference>
<feature type="non-terminal residue" evidence="1">
    <location>
        <position position="1"/>
    </location>
</feature>
<evidence type="ECO:0000313" key="1">
    <source>
        <dbReference type="EMBL" id="MCD9639461.1"/>
    </source>
</evidence>